<keyword evidence="1" id="KW-0472">Membrane</keyword>
<evidence type="ECO:0000313" key="3">
    <source>
        <dbReference type="EMBL" id="GGF89492.1"/>
    </source>
</evidence>
<feature type="domain" description="Thioredoxin" evidence="2">
    <location>
        <begin position="40"/>
        <end position="174"/>
    </location>
</feature>
<dbReference type="InterPro" id="IPR036249">
    <property type="entry name" value="Thioredoxin-like_sf"/>
</dbReference>
<proteinExistence type="predicted"/>
<dbReference type="CDD" id="cd02966">
    <property type="entry name" value="TlpA_like_family"/>
    <property type="match status" value="1"/>
</dbReference>
<evidence type="ECO:0000256" key="1">
    <source>
        <dbReference type="SAM" id="Phobius"/>
    </source>
</evidence>
<dbReference type="PANTHER" id="PTHR42852">
    <property type="entry name" value="THIOL:DISULFIDE INTERCHANGE PROTEIN DSBE"/>
    <property type="match status" value="1"/>
</dbReference>
<dbReference type="RefSeq" id="WP_229728248.1">
    <property type="nucleotide sequence ID" value="NZ_BAABJF010000017.1"/>
</dbReference>
<comment type="caution">
    <text evidence="3">The sequence shown here is derived from an EMBL/GenBank/DDBJ whole genome shotgun (WGS) entry which is preliminary data.</text>
</comment>
<reference evidence="3" key="2">
    <citation type="submission" date="2020-09" db="EMBL/GenBank/DDBJ databases">
        <authorList>
            <person name="Sun Q."/>
            <person name="Zhou Y."/>
        </authorList>
    </citation>
    <scope>NUCLEOTIDE SEQUENCE</scope>
    <source>
        <strain evidence="3">CGMCC 1.12181</strain>
    </source>
</reference>
<dbReference type="GO" id="GO:0016209">
    <property type="term" value="F:antioxidant activity"/>
    <property type="evidence" value="ECO:0007669"/>
    <property type="project" value="InterPro"/>
</dbReference>
<dbReference type="Proteomes" id="UP000605253">
    <property type="component" value="Unassembled WGS sequence"/>
</dbReference>
<dbReference type="SUPFAM" id="SSF52833">
    <property type="entry name" value="Thioredoxin-like"/>
    <property type="match status" value="1"/>
</dbReference>
<keyword evidence="4" id="KW-1185">Reference proteome</keyword>
<dbReference type="Gene3D" id="3.40.30.10">
    <property type="entry name" value="Glutaredoxin"/>
    <property type="match status" value="1"/>
</dbReference>
<organism evidence="3 4">
    <name type="scientific">Marinicella pacifica</name>
    <dbReference type="NCBI Taxonomy" id="1171543"/>
    <lineage>
        <taxon>Bacteria</taxon>
        <taxon>Pseudomonadati</taxon>
        <taxon>Pseudomonadota</taxon>
        <taxon>Gammaproteobacteria</taxon>
        <taxon>Lysobacterales</taxon>
        <taxon>Marinicellaceae</taxon>
        <taxon>Marinicella</taxon>
    </lineage>
</organism>
<evidence type="ECO:0000313" key="4">
    <source>
        <dbReference type="Proteomes" id="UP000605253"/>
    </source>
</evidence>
<dbReference type="Pfam" id="PF00578">
    <property type="entry name" value="AhpC-TSA"/>
    <property type="match status" value="1"/>
</dbReference>
<dbReference type="InterPro" id="IPR050553">
    <property type="entry name" value="Thioredoxin_ResA/DsbE_sf"/>
</dbReference>
<gene>
    <name evidence="3" type="primary">resA</name>
    <name evidence="3" type="ORF">GCM10011365_08340</name>
</gene>
<accession>A0A917CLF1</accession>
<dbReference type="EMBL" id="BMEO01000003">
    <property type="protein sequence ID" value="GGF89492.1"/>
    <property type="molecule type" value="Genomic_DNA"/>
</dbReference>
<evidence type="ECO:0000259" key="2">
    <source>
        <dbReference type="PROSITE" id="PS51352"/>
    </source>
</evidence>
<dbReference type="AlphaFoldDB" id="A0A917CLF1"/>
<reference evidence="3" key="1">
    <citation type="journal article" date="2014" name="Int. J. Syst. Evol. Microbiol.">
        <title>Complete genome sequence of Corynebacterium casei LMG S-19264T (=DSM 44701T), isolated from a smear-ripened cheese.</title>
        <authorList>
            <consortium name="US DOE Joint Genome Institute (JGI-PGF)"/>
            <person name="Walter F."/>
            <person name="Albersmeier A."/>
            <person name="Kalinowski J."/>
            <person name="Ruckert C."/>
        </authorList>
    </citation>
    <scope>NUCLEOTIDE SEQUENCE</scope>
    <source>
        <strain evidence="3">CGMCC 1.12181</strain>
    </source>
</reference>
<dbReference type="InterPro" id="IPR000866">
    <property type="entry name" value="AhpC/TSA"/>
</dbReference>
<dbReference type="InterPro" id="IPR013766">
    <property type="entry name" value="Thioredoxin_domain"/>
</dbReference>
<feature type="transmembrane region" description="Helical" evidence="1">
    <location>
        <begin position="12"/>
        <end position="33"/>
    </location>
</feature>
<dbReference type="PROSITE" id="PS51352">
    <property type="entry name" value="THIOREDOXIN_2"/>
    <property type="match status" value="1"/>
</dbReference>
<dbReference type="GO" id="GO:0016491">
    <property type="term" value="F:oxidoreductase activity"/>
    <property type="evidence" value="ECO:0007669"/>
    <property type="project" value="InterPro"/>
</dbReference>
<dbReference type="PANTHER" id="PTHR42852:SF17">
    <property type="entry name" value="THIOREDOXIN-LIKE PROTEIN HI_1115"/>
    <property type="match status" value="1"/>
</dbReference>
<keyword evidence="1" id="KW-1133">Transmembrane helix</keyword>
<sequence>MYKQYKKLRENKYNALLIDAFMIVLVLMAFSWWQNKGSLEAAGQPAPDFTLTSLNGETHRLSDYRGRQVLVYFFAPWCHICRASAPNLNDLRAARSEEELMIFMIAQSYESIAAVEDFVADLNLKVPVLIGHRQQMDDYQIKGFPSYYVVNEDGELAARSIGYSTELGMRLRTR</sequence>
<protein>
    <submittedName>
        <fullName evidence="3">Thioredoxin</fullName>
    </submittedName>
</protein>
<name>A0A917CLF1_9GAMM</name>
<keyword evidence="1" id="KW-0812">Transmembrane</keyword>